<dbReference type="InParanoid" id="W3X1W9"/>
<evidence type="ECO:0000313" key="5">
    <source>
        <dbReference type="Proteomes" id="UP000030651"/>
    </source>
</evidence>
<dbReference type="OrthoDB" id="5340195at2759"/>
<dbReference type="RefSeq" id="XP_007835992.1">
    <property type="nucleotide sequence ID" value="XM_007837801.1"/>
</dbReference>
<comment type="similarity">
    <text evidence="1">Belongs to the tpcK family.</text>
</comment>
<dbReference type="OMA" id="NKVPNAH"/>
<sequence length="318" mass="35030">MQLHTLCLFSLASSPVIAQATSSDNSTWPNSFPKQIVANRRRTGLTTAEYLYHHTIVHGRKAWNAPDSIDQPIAYVQDHAFDSAYGINTTAQGINTPQVSYFGHSDVTELYSRSQEAFFTPPPNNYTQDVIGPDGNAFSDFSASISMYAYEDFQAVNSSCVITESSELFNAFYFVFANAENANQFSFDNATFAAAIMQTLLASLPYGSIYNASIHTSVPGLDARLYYGGMDNPTLSAVLKFWLCDDNLAVSSFRIAQLGLISQNDELGINLDESFVMFTRATLIYDRASAIPFDDERAKQALLNDRFRGDLAGPPVLA</sequence>
<dbReference type="Proteomes" id="UP000030651">
    <property type="component" value="Unassembled WGS sequence"/>
</dbReference>
<evidence type="ECO:0000259" key="3">
    <source>
        <dbReference type="Pfam" id="PF07110"/>
    </source>
</evidence>
<dbReference type="AlphaFoldDB" id="W3X1W9"/>
<feature type="chain" id="PRO_5004834506" description="EthD domain-containing protein" evidence="2">
    <location>
        <begin position="19"/>
        <end position="318"/>
    </location>
</feature>
<feature type="signal peptide" evidence="2">
    <location>
        <begin position="1"/>
        <end position="18"/>
    </location>
</feature>
<proteinExistence type="inferred from homology"/>
<keyword evidence="5" id="KW-1185">Reference proteome</keyword>
<dbReference type="Pfam" id="PF07110">
    <property type="entry name" value="EthD"/>
    <property type="match status" value="1"/>
</dbReference>
<accession>W3X1W9</accession>
<protein>
    <recommendedName>
        <fullName evidence="3">EthD domain-containing protein</fullName>
    </recommendedName>
</protein>
<dbReference type="GeneID" id="19274233"/>
<evidence type="ECO:0000313" key="4">
    <source>
        <dbReference type="EMBL" id="ETS79367.1"/>
    </source>
</evidence>
<dbReference type="InterPro" id="IPR009799">
    <property type="entry name" value="EthD_dom"/>
</dbReference>
<organism evidence="4 5">
    <name type="scientific">Pestalotiopsis fici (strain W106-1 / CGMCC3.15140)</name>
    <dbReference type="NCBI Taxonomy" id="1229662"/>
    <lineage>
        <taxon>Eukaryota</taxon>
        <taxon>Fungi</taxon>
        <taxon>Dikarya</taxon>
        <taxon>Ascomycota</taxon>
        <taxon>Pezizomycotina</taxon>
        <taxon>Sordariomycetes</taxon>
        <taxon>Xylariomycetidae</taxon>
        <taxon>Amphisphaeriales</taxon>
        <taxon>Sporocadaceae</taxon>
        <taxon>Pestalotiopsis</taxon>
    </lineage>
</organism>
<gene>
    <name evidence="4" type="ORF">PFICI_09220</name>
</gene>
<evidence type="ECO:0000256" key="1">
    <source>
        <dbReference type="ARBA" id="ARBA00005986"/>
    </source>
</evidence>
<reference evidence="5" key="1">
    <citation type="journal article" date="2015" name="BMC Genomics">
        <title>Genomic and transcriptomic analysis of the endophytic fungus Pestalotiopsis fici reveals its lifestyle and high potential for synthesis of natural products.</title>
        <authorList>
            <person name="Wang X."/>
            <person name="Zhang X."/>
            <person name="Liu L."/>
            <person name="Xiang M."/>
            <person name="Wang W."/>
            <person name="Sun X."/>
            <person name="Che Y."/>
            <person name="Guo L."/>
            <person name="Liu G."/>
            <person name="Guo L."/>
            <person name="Wang C."/>
            <person name="Yin W.B."/>
            <person name="Stadler M."/>
            <person name="Zhang X."/>
            <person name="Liu X."/>
        </authorList>
    </citation>
    <scope>NUCLEOTIDE SEQUENCE [LARGE SCALE GENOMIC DNA]</scope>
    <source>
        <strain evidence="5">W106-1 / CGMCC3.15140</strain>
    </source>
</reference>
<feature type="domain" description="EthD" evidence="3">
    <location>
        <begin position="43"/>
        <end position="142"/>
    </location>
</feature>
<dbReference type="HOGENOM" id="CLU_874660_0_0_1"/>
<dbReference type="eggNOG" id="ENOG502SJIB">
    <property type="taxonomic scope" value="Eukaryota"/>
</dbReference>
<evidence type="ECO:0000256" key="2">
    <source>
        <dbReference type="SAM" id="SignalP"/>
    </source>
</evidence>
<keyword evidence="2" id="KW-0732">Signal</keyword>
<dbReference type="KEGG" id="pfy:PFICI_09220"/>
<name>W3X1W9_PESFW</name>
<dbReference type="EMBL" id="KI912114">
    <property type="protein sequence ID" value="ETS79367.1"/>
    <property type="molecule type" value="Genomic_DNA"/>
</dbReference>